<evidence type="ECO:0000313" key="2">
    <source>
        <dbReference type="Proteomes" id="UP000313359"/>
    </source>
</evidence>
<proteinExistence type="predicted"/>
<evidence type="ECO:0000313" key="1">
    <source>
        <dbReference type="EMBL" id="RPD53669.1"/>
    </source>
</evidence>
<dbReference type="AlphaFoldDB" id="A0A5C2RRZ8"/>
<dbReference type="EMBL" id="ML122317">
    <property type="protein sequence ID" value="RPD53669.1"/>
    <property type="molecule type" value="Genomic_DNA"/>
</dbReference>
<sequence>MVSVSSARVSVVSCAFRFVHSPSSSWPRSQLGQLDYSPRTEMFDLVIVPRQDSFILQVPVIAVDIKNHTFYL</sequence>
<dbReference type="Proteomes" id="UP000313359">
    <property type="component" value="Unassembled WGS sequence"/>
</dbReference>
<reference evidence="1" key="1">
    <citation type="journal article" date="2018" name="Genome Biol. Evol.">
        <title>Genomics and development of Lentinus tigrinus, a white-rot wood-decaying mushroom with dimorphic fruiting bodies.</title>
        <authorList>
            <person name="Wu B."/>
            <person name="Xu Z."/>
            <person name="Knudson A."/>
            <person name="Carlson A."/>
            <person name="Chen N."/>
            <person name="Kovaka S."/>
            <person name="LaButti K."/>
            <person name="Lipzen A."/>
            <person name="Pennachio C."/>
            <person name="Riley R."/>
            <person name="Schakwitz W."/>
            <person name="Umezawa K."/>
            <person name="Ohm R.A."/>
            <person name="Grigoriev I.V."/>
            <person name="Nagy L.G."/>
            <person name="Gibbons J."/>
            <person name="Hibbett D."/>
        </authorList>
    </citation>
    <scope>NUCLEOTIDE SEQUENCE [LARGE SCALE GENOMIC DNA]</scope>
    <source>
        <strain evidence="1">ALCF2SS1-6</strain>
    </source>
</reference>
<keyword evidence="2" id="KW-1185">Reference proteome</keyword>
<protein>
    <submittedName>
        <fullName evidence="1">Uncharacterized protein</fullName>
    </submittedName>
</protein>
<name>A0A5C2RRZ8_9APHY</name>
<gene>
    <name evidence="1" type="ORF">L227DRAFT_581117</name>
</gene>
<accession>A0A5C2RRZ8</accession>
<organism evidence="1 2">
    <name type="scientific">Lentinus tigrinus ALCF2SS1-6</name>
    <dbReference type="NCBI Taxonomy" id="1328759"/>
    <lineage>
        <taxon>Eukaryota</taxon>
        <taxon>Fungi</taxon>
        <taxon>Dikarya</taxon>
        <taxon>Basidiomycota</taxon>
        <taxon>Agaricomycotina</taxon>
        <taxon>Agaricomycetes</taxon>
        <taxon>Polyporales</taxon>
        <taxon>Polyporaceae</taxon>
        <taxon>Lentinus</taxon>
    </lineage>
</organism>